<reference evidence="2" key="1">
    <citation type="journal article" date="2019" name="bioRxiv">
        <title>The Genome of the Zebra Mussel, Dreissena polymorpha: A Resource for Invasive Species Research.</title>
        <authorList>
            <person name="McCartney M.A."/>
            <person name="Auch B."/>
            <person name="Kono T."/>
            <person name="Mallez S."/>
            <person name="Zhang Y."/>
            <person name="Obille A."/>
            <person name="Becker A."/>
            <person name="Abrahante J.E."/>
            <person name="Garbe J."/>
            <person name="Badalamenti J.P."/>
            <person name="Herman A."/>
            <person name="Mangelson H."/>
            <person name="Liachko I."/>
            <person name="Sullivan S."/>
            <person name="Sone E.D."/>
            <person name="Koren S."/>
            <person name="Silverstein K.A.T."/>
            <person name="Beckman K.B."/>
            <person name="Gohl D.M."/>
        </authorList>
    </citation>
    <scope>NUCLEOTIDE SEQUENCE</scope>
    <source>
        <strain evidence="2">Duluth1</strain>
        <tissue evidence="2">Whole animal</tissue>
    </source>
</reference>
<comment type="caution">
    <text evidence="2">The sequence shown here is derived from an EMBL/GenBank/DDBJ whole genome shotgun (WGS) entry which is preliminary data.</text>
</comment>
<protein>
    <submittedName>
        <fullName evidence="2">Uncharacterized protein</fullName>
    </submittedName>
</protein>
<accession>A0A9D4S592</accession>
<evidence type="ECO:0000313" key="2">
    <source>
        <dbReference type="EMBL" id="KAH3891090.1"/>
    </source>
</evidence>
<organism evidence="2 3">
    <name type="scientific">Dreissena polymorpha</name>
    <name type="common">Zebra mussel</name>
    <name type="synonym">Mytilus polymorpha</name>
    <dbReference type="NCBI Taxonomy" id="45954"/>
    <lineage>
        <taxon>Eukaryota</taxon>
        <taxon>Metazoa</taxon>
        <taxon>Spiralia</taxon>
        <taxon>Lophotrochozoa</taxon>
        <taxon>Mollusca</taxon>
        <taxon>Bivalvia</taxon>
        <taxon>Autobranchia</taxon>
        <taxon>Heteroconchia</taxon>
        <taxon>Euheterodonta</taxon>
        <taxon>Imparidentia</taxon>
        <taxon>Neoheterodontei</taxon>
        <taxon>Myida</taxon>
        <taxon>Dreissenoidea</taxon>
        <taxon>Dreissenidae</taxon>
        <taxon>Dreissena</taxon>
    </lineage>
</organism>
<evidence type="ECO:0000313" key="3">
    <source>
        <dbReference type="Proteomes" id="UP000828390"/>
    </source>
</evidence>
<keyword evidence="1" id="KW-0732">Signal</keyword>
<evidence type="ECO:0000256" key="1">
    <source>
        <dbReference type="SAM" id="SignalP"/>
    </source>
</evidence>
<dbReference type="AlphaFoldDB" id="A0A9D4S592"/>
<proteinExistence type="predicted"/>
<dbReference type="EMBL" id="JAIWYP010000001">
    <property type="protein sequence ID" value="KAH3891090.1"/>
    <property type="molecule type" value="Genomic_DNA"/>
</dbReference>
<feature type="chain" id="PRO_5038438636" evidence="1">
    <location>
        <begin position="20"/>
        <end position="195"/>
    </location>
</feature>
<gene>
    <name evidence="2" type="ORF">DPMN_015179</name>
</gene>
<dbReference type="Proteomes" id="UP000828390">
    <property type="component" value="Unassembled WGS sequence"/>
</dbReference>
<keyword evidence="3" id="KW-1185">Reference proteome</keyword>
<reference evidence="2" key="2">
    <citation type="submission" date="2020-11" db="EMBL/GenBank/DDBJ databases">
        <authorList>
            <person name="McCartney M.A."/>
            <person name="Auch B."/>
            <person name="Kono T."/>
            <person name="Mallez S."/>
            <person name="Becker A."/>
            <person name="Gohl D.M."/>
            <person name="Silverstein K.A.T."/>
            <person name="Koren S."/>
            <person name="Bechman K.B."/>
            <person name="Herman A."/>
            <person name="Abrahante J.E."/>
            <person name="Garbe J."/>
        </authorList>
    </citation>
    <scope>NUCLEOTIDE SEQUENCE</scope>
    <source>
        <strain evidence="2">Duluth1</strain>
        <tissue evidence="2">Whole animal</tissue>
    </source>
</reference>
<sequence>MNVTIACLMLIVGSVSVIASHSKNTADAMDELQARGKALPVVNRAERYRQFKLDRMKRNWFKNAFNTVKNAVVGTANKVGNALSGVGNSMSDFFSGVGNTVSDFASGAYKSIAAALSGTANDVNAALERPPSDQVSLLAKAYDAVSSKVTELKAIVASKTGPAKEAAVKLLNLATAQLDDISSKFWTAWNAQRRK</sequence>
<name>A0A9D4S592_DREPO</name>
<feature type="signal peptide" evidence="1">
    <location>
        <begin position="1"/>
        <end position="19"/>
    </location>
</feature>